<keyword evidence="5" id="KW-0647">Proteasome</keyword>
<evidence type="ECO:0000256" key="3">
    <source>
        <dbReference type="ARBA" id="ARBA00011441"/>
    </source>
</evidence>
<dbReference type="PANTHER" id="PTHR10539">
    <property type="entry name" value="26S PROTEASOME NON-ATPASE REGULATORY SUBUNIT 13"/>
    <property type="match status" value="1"/>
</dbReference>
<dbReference type="GO" id="GO:0005829">
    <property type="term" value="C:cytosol"/>
    <property type="evidence" value="ECO:0007669"/>
    <property type="project" value="TreeGrafter"/>
</dbReference>
<dbReference type="InterPro" id="IPR054179">
    <property type="entry name" value="PSD13_N"/>
</dbReference>
<feature type="domain" description="PCI" evidence="9">
    <location>
        <begin position="173"/>
        <end position="340"/>
    </location>
</feature>
<dbReference type="InterPro" id="IPR036388">
    <property type="entry name" value="WH-like_DNA-bd_sf"/>
</dbReference>
<dbReference type="GO" id="GO:0005198">
    <property type="term" value="F:structural molecule activity"/>
    <property type="evidence" value="ECO:0007669"/>
    <property type="project" value="TreeGrafter"/>
</dbReference>
<evidence type="ECO:0000256" key="2">
    <source>
        <dbReference type="ARBA" id="ARBA00006207"/>
    </source>
</evidence>
<dbReference type="PROSITE" id="PS50250">
    <property type="entry name" value="PCI"/>
    <property type="match status" value="1"/>
</dbReference>
<dbReference type="SMART" id="SM00088">
    <property type="entry name" value="PINT"/>
    <property type="match status" value="1"/>
</dbReference>
<dbReference type="InterPro" id="IPR036390">
    <property type="entry name" value="WH_DNA-bd_sf"/>
</dbReference>
<comment type="subunit">
    <text evidence="3">Component of the 19S proteasome regulatory particle complex. The 26S proteasome consists of a 20S core particle (CP) and two 19S regulatory subunits (RP). The regulatory particle is made of a lid composed of 9 subunits including PSMD13, a base containing 6 ATPases and few additional components.</text>
</comment>
<evidence type="ECO:0000313" key="10">
    <source>
        <dbReference type="EMBL" id="CAG4642505.1"/>
    </source>
</evidence>
<dbReference type="GO" id="GO:0006511">
    <property type="term" value="P:ubiquitin-dependent protein catabolic process"/>
    <property type="evidence" value="ECO:0007669"/>
    <property type="project" value="TreeGrafter"/>
</dbReference>
<dbReference type="PANTHER" id="PTHR10539:SF0">
    <property type="entry name" value="26S PROTEASOME NON-ATPASE REGULATORY SUBUNIT 13"/>
    <property type="match status" value="1"/>
</dbReference>
<evidence type="ECO:0000256" key="7">
    <source>
        <dbReference type="ARBA" id="ARBA00031303"/>
    </source>
</evidence>
<dbReference type="EMBL" id="OC985850">
    <property type="protein sequence ID" value="CAG4642505.1"/>
    <property type="molecule type" value="Genomic_DNA"/>
</dbReference>
<evidence type="ECO:0000259" key="9">
    <source>
        <dbReference type="PROSITE" id="PS50250"/>
    </source>
</evidence>
<protein>
    <recommendedName>
        <fullName evidence="4">26S proteasome non-ATPase regulatory subunit 13</fullName>
    </recommendedName>
    <alternativeName>
        <fullName evidence="6">26S proteasome regulatory subunit RPN9</fullName>
    </alternativeName>
    <alternativeName>
        <fullName evidence="8">26S proteasome regulatory subunit S11</fullName>
    </alternativeName>
    <alternativeName>
        <fullName evidence="7">26S proteasome regulatory subunit p40.5</fullName>
    </alternativeName>
</protein>
<name>A0A9N6WQ15_9CRUS</name>
<evidence type="ECO:0000256" key="6">
    <source>
        <dbReference type="ARBA" id="ARBA00029749"/>
    </source>
</evidence>
<proteinExistence type="inferred from homology"/>
<reference evidence="10" key="1">
    <citation type="submission" date="2021-04" db="EMBL/GenBank/DDBJ databases">
        <authorList>
            <person name="Cornetti L."/>
        </authorList>
    </citation>
    <scope>NUCLEOTIDE SEQUENCE</scope>
</reference>
<organism evidence="10">
    <name type="scientific">Evadne anonyx</name>
    <dbReference type="NCBI Taxonomy" id="141404"/>
    <lineage>
        <taxon>Eukaryota</taxon>
        <taxon>Metazoa</taxon>
        <taxon>Ecdysozoa</taxon>
        <taxon>Arthropoda</taxon>
        <taxon>Crustacea</taxon>
        <taxon>Branchiopoda</taxon>
        <taxon>Diplostraca</taxon>
        <taxon>Cladocera</taxon>
        <taxon>Onychopoda</taxon>
        <taxon>Podonidae</taxon>
        <taxon>Evadne</taxon>
    </lineage>
</organism>
<dbReference type="SUPFAM" id="SSF46785">
    <property type="entry name" value="Winged helix' DNA-binding domain"/>
    <property type="match status" value="1"/>
</dbReference>
<dbReference type="Pfam" id="PF01399">
    <property type="entry name" value="PCI"/>
    <property type="match status" value="1"/>
</dbReference>
<comment type="similarity">
    <text evidence="2">Belongs to the proteasome subunit S11 family.</text>
</comment>
<accession>A0A9N6WQ15</accession>
<dbReference type="Gene3D" id="1.10.10.10">
    <property type="entry name" value="Winged helix-like DNA-binding domain superfamily/Winged helix DNA-binding domain"/>
    <property type="match status" value="1"/>
</dbReference>
<dbReference type="GO" id="GO:0008541">
    <property type="term" value="C:proteasome regulatory particle, lid subcomplex"/>
    <property type="evidence" value="ECO:0007669"/>
    <property type="project" value="TreeGrafter"/>
</dbReference>
<comment type="function">
    <text evidence="1">Component of the 26S proteasome, a multiprotein complex involved in the ATP-dependent degradation of ubiquitinated proteins. This complex plays a key role in the maintenance of protein homeostasis by removing misfolded or damaged proteins, which could impair cellular functions, and by removing proteins whose functions are no longer required. Therefore, the proteasome participates in numerous cellular processes, including cell cycle progression, apoptosis, or DNA damage repair.</text>
</comment>
<evidence type="ECO:0000256" key="1">
    <source>
        <dbReference type="ARBA" id="ARBA00002362"/>
    </source>
</evidence>
<dbReference type="Pfam" id="PF22037">
    <property type="entry name" value="PSD13_N"/>
    <property type="match status" value="1"/>
</dbReference>
<evidence type="ECO:0000256" key="5">
    <source>
        <dbReference type="ARBA" id="ARBA00022942"/>
    </source>
</evidence>
<gene>
    <name evidence="10" type="primary">EOG090X05V9</name>
</gene>
<sequence>MRDVAKYLNSKQSVCDEDLAAAWAKLESLYNKKLWHQLTIELLEFIKHPSLQANDELVQLYENFVADFENKINMLSLTEICAVIVKQIKTTDERSTFLNQLLEKVKENKEANALCKVLLGNITLHEKADQVETKKIIEEIEKILNETDGVTQVHGRYYSLCSDFYRIQGKYADYYRASLRFLGCIELDTLSIEEQRNQAFHLGLAALLGDGIFNLGELLAHPVLESLKNQEQSWLVDLLFIMNAGDIAGFHKLKPKWSSQTDLLANERTVLQKITLLALMEMTFKRPATNRNLSFKDIAATTGVSEDEVELLVMKALAQGLLKGTIDQVDSVAHFTWVQPRVLDKKQLSSIMNRLDAWCKDIESVETLVETKAHDILTM</sequence>
<dbReference type="InterPro" id="IPR035298">
    <property type="entry name" value="PSMD13"/>
</dbReference>
<dbReference type="InterPro" id="IPR000717">
    <property type="entry name" value="PCI_dom"/>
</dbReference>
<evidence type="ECO:0000256" key="4">
    <source>
        <dbReference type="ARBA" id="ARBA00015732"/>
    </source>
</evidence>
<dbReference type="AlphaFoldDB" id="A0A9N6WQ15"/>
<evidence type="ECO:0000256" key="8">
    <source>
        <dbReference type="ARBA" id="ARBA00032323"/>
    </source>
</evidence>
<dbReference type="GO" id="GO:0005634">
    <property type="term" value="C:nucleus"/>
    <property type="evidence" value="ECO:0007669"/>
    <property type="project" value="TreeGrafter"/>
</dbReference>